<dbReference type="AlphaFoldDB" id="A0AAV7NA92"/>
<dbReference type="Proteomes" id="UP001066276">
    <property type="component" value="Chromosome 8"/>
</dbReference>
<evidence type="ECO:0000313" key="2">
    <source>
        <dbReference type="Proteomes" id="UP001066276"/>
    </source>
</evidence>
<comment type="caution">
    <text evidence="1">The sequence shown here is derived from an EMBL/GenBank/DDBJ whole genome shotgun (WGS) entry which is preliminary data.</text>
</comment>
<keyword evidence="2" id="KW-1185">Reference proteome</keyword>
<organism evidence="1 2">
    <name type="scientific">Pleurodeles waltl</name>
    <name type="common">Iberian ribbed newt</name>
    <dbReference type="NCBI Taxonomy" id="8319"/>
    <lineage>
        <taxon>Eukaryota</taxon>
        <taxon>Metazoa</taxon>
        <taxon>Chordata</taxon>
        <taxon>Craniata</taxon>
        <taxon>Vertebrata</taxon>
        <taxon>Euteleostomi</taxon>
        <taxon>Amphibia</taxon>
        <taxon>Batrachia</taxon>
        <taxon>Caudata</taxon>
        <taxon>Salamandroidea</taxon>
        <taxon>Salamandridae</taxon>
        <taxon>Pleurodelinae</taxon>
        <taxon>Pleurodeles</taxon>
    </lineage>
</organism>
<gene>
    <name evidence="1" type="ORF">NDU88_000685</name>
</gene>
<reference evidence="1" key="1">
    <citation type="journal article" date="2022" name="bioRxiv">
        <title>Sequencing and chromosome-scale assembly of the giantPleurodeles waltlgenome.</title>
        <authorList>
            <person name="Brown T."/>
            <person name="Elewa A."/>
            <person name="Iarovenko S."/>
            <person name="Subramanian E."/>
            <person name="Araus A.J."/>
            <person name="Petzold A."/>
            <person name="Susuki M."/>
            <person name="Suzuki K.-i.T."/>
            <person name="Hayashi T."/>
            <person name="Toyoda A."/>
            <person name="Oliveira C."/>
            <person name="Osipova E."/>
            <person name="Leigh N.D."/>
            <person name="Simon A."/>
            <person name="Yun M.H."/>
        </authorList>
    </citation>
    <scope>NUCLEOTIDE SEQUENCE</scope>
    <source>
        <strain evidence="1">20211129_DDA</strain>
        <tissue evidence="1">Liver</tissue>
    </source>
</reference>
<protein>
    <submittedName>
        <fullName evidence="1">Uncharacterized protein</fullName>
    </submittedName>
</protein>
<dbReference type="EMBL" id="JANPWB010000012">
    <property type="protein sequence ID" value="KAJ1112421.1"/>
    <property type="molecule type" value="Genomic_DNA"/>
</dbReference>
<proteinExistence type="predicted"/>
<name>A0AAV7NA92_PLEWA</name>
<sequence>MTRSIFFYKYFRPRCHPTLQVTLALQSAAPLGSDETRLPLSVFCSLQNVPDFGLIQHRPYVHALQQFSLPASFTQDLRRVYIGLFLTLAVARLWESGLVVFVPQLVLLESTDFRRRKTLSKMVAIKNATTGGRQSTTEPDTFLIVNYFRARLKYCAVFFNSPLTLVVLGLPRGVSLRPSPRNNHTDKVARVHVESALRSPSFIL</sequence>
<accession>A0AAV7NA92</accession>
<evidence type="ECO:0000313" key="1">
    <source>
        <dbReference type="EMBL" id="KAJ1112421.1"/>
    </source>
</evidence>